<proteinExistence type="predicted"/>
<feature type="compositionally biased region" description="Polar residues" evidence="1">
    <location>
        <begin position="35"/>
        <end position="49"/>
    </location>
</feature>
<accession>A0A1W6ZKJ9</accession>
<evidence type="ECO:0000313" key="3">
    <source>
        <dbReference type="Proteomes" id="UP000194161"/>
    </source>
</evidence>
<dbReference type="EMBL" id="CP021111">
    <property type="protein sequence ID" value="ARP97324.1"/>
    <property type="molecule type" value="Genomic_DNA"/>
</dbReference>
<evidence type="ECO:0000256" key="1">
    <source>
        <dbReference type="SAM" id="MobiDB-lite"/>
    </source>
</evidence>
<dbReference type="KEGG" id="bgm:CAL15_06815"/>
<sequence length="66" mass="6958">MPPDAGKVLPPGSPVDVPNQPRPAGKNDPDEAAAQGNQKADTDTESNWADGSKPQPRAKNARTHLF</sequence>
<dbReference type="Proteomes" id="UP000194161">
    <property type="component" value="Chromosome"/>
</dbReference>
<evidence type="ECO:0000313" key="2">
    <source>
        <dbReference type="EMBL" id="ARP97324.1"/>
    </source>
</evidence>
<dbReference type="AlphaFoldDB" id="A0A1W6ZKJ9"/>
<dbReference type="OrthoDB" id="8657529at2"/>
<organism evidence="2 3">
    <name type="scientific">Bordetella genomosp. 13</name>
    <dbReference type="NCBI Taxonomy" id="463040"/>
    <lineage>
        <taxon>Bacteria</taxon>
        <taxon>Pseudomonadati</taxon>
        <taxon>Pseudomonadota</taxon>
        <taxon>Betaproteobacteria</taxon>
        <taxon>Burkholderiales</taxon>
        <taxon>Alcaligenaceae</taxon>
        <taxon>Bordetella</taxon>
    </lineage>
</organism>
<protein>
    <submittedName>
        <fullName evidence="2">Uncharacterized protein</fullName>
    </submittedName>
</protein>
<gene>
    <name evidence="2" type="ORF">CAL15_06815</name>
</gene>
<feature type="region of interest" description="Disordered" evidence="1">
    <location>
        <begin position="1"/>
        <end position="66"/>
    </location>
</feature>
<reference evidence="2 3" key="1">
    <citation type="submission" date="2017-05" db="EMBL/GenBank/DDBJ databases">
        <title>Complete and WGS of Bordetella genogroups.</title>
        <authorList>
            <person name="Spilker T."/>
            <person name="LiPuma J."/>
        </authorList>
    </citation>
    <scope>NUCLEOTIDE SEQUENCE [LARGE SCALE GENOMIC DNA]</scope>
    <source>
        <strain evidence="2 3">AU7206</strain>
    </source>
</reference>
<name>A0A1W6ZKJ9_9BORD</name>
<keyword evidence="3" id="KW-1185">Reference proteome</keyword>